<dbReference type="Gene3D" id="1.20.920.10">
    <property type="entry name" value="Bromodomain-like"/>
    <property type="match status" value="1"/>
</dbReference>
<protein>
    <recommendedName>
        <fullName evidence="4">Bromo domain-containing protein</fullName>
    </recommendedName>
</protein>
<dbReference type="InterPro" id="IPR001487">
    <property type="entry name" value="Bromodomain"/>
</dbReference>
<feature type="compositionally biased region" description="Basic and acidic residues" evidence="3">
    <location>
        <begin position="648"/>
        <end position="730"/>
    </location>
</feature>
<dbReference type="InterPro" id="IPR051831">
    <property type="entry name" value="Bromodomain_contain_prot"/>
</dbReference>
<keyword evidence="1 2" id="KW-0103">Bromodomain</keyword>
<dbReference type="EMBL" id="OOIP01000006">
    <property type="protein sequence ID" value="SPO37202.1"/>
    <property type="molecule type" value="Genomic_DNA"/>
</dbReference>
<dbReference type="PRINTS" id="PR00503">
    <property type="entry name" value="BROMODOMAIN"/>
</dbReference>
<proteinExistence type="predicted"/>
<dbReference type="OrthoDB" id="21449at2759"/>
<dbReference type="AlphaFoldDB" id="A0A5C3EYR7"/>
<feature type="compositionally biased region" description="Acidic residues" evidence="3">
    <location>
        <begin position="423"/>
        <end position="433"/>
    </location>
</feature>
<evidence type="ECO:0000256" key="3">
    <source>
        <dbReference type="SAM" id="MobiDB-lite"/>
    </source>
</evidence>
<dbReference type="PROSITE" id="PS50014">
    <property type="entry name" value="BROMODOMAIN_2"/>
    <property type="match status" value="1"/>
</dbReference>
<evidence type="ECO:0000313" key="5">
    <source>
        <dbReference type="EMBL" id="SPO37202.1"/>
    </source>
</evidence>
<feature type="region of interest" description="Disordered" evidence="3">
    <location>
        <begin position="400"/>
        <end position="469"/>
    </location>
</feature>
<gene>
    <name evidence="5" type="ORF">PSFLO_02674</name>
</gene>
<dbReference type="InterPro" id="IPR036427">
    <property type="entry name" value="Bromodomain-like_sf"/>
</dbReference>
<dbReference type="GO" id="GO:0006325">
    <property type="term" value="P:chromatin organization"/>
    <property type="evidence" value="ECO:0007669"/>
    <property type="project" value="UniProtKB-ARBA"/>
</dbReference>
<evidence type="ECO:0000313" key="6">
    <source>
        <dbReference type="Proteomes" id="UP000323386"/>
    </source>
</evidence>
<evidence type="ECO:0000259" key="4">
    <source>
        <dbReference type="PROSITE" id="PS50014"/>
    </source>
</evidence>
<feature type="region of interest" description="Disordered" evidence="3">
    <location>
        <begin position="314"/>
        <end position="358"/>
    </location>
</feature>
<feature type="region of interest" description="Disordered" evidence="3">
    <location>
        <begin position="995"/>
        <end position="1037"/>
    </location>
</feature>
<keyword evidence="6" id="KW-1185">Reference proteome</keyword>
<feature type="region of interest" description="Disordered" evidence="3">
    <location>
        <begin position="634"/>
        <end position="746"/>
    </location>
</feature>
<organism evidence="5 6">
    <name type="scientific">Pseudozyma flocculosa</name>
    <dbReference type="NCBI Taxonomy" id="84751"/>
    <lineage>
        <taxon>Eukaryota</taxon>
        <taxon>Fungi</taxon>
        <taxon>Dikarya</taxon>
        <taxon>Basidiomycota</taxon>
        <taxon>Ustilaginomycotina</taxon>
        <taxon>Ustilaginomycetes</taxon>
        <taxon>Ustilaginales</taxon>
        <taxon>Ustilaginaceae</taxon>
        <taxon>Pseudozyma</taxon>
    </lineage>
</organism>
<dbReference type="PANTHER" id="PTHR22881">
    <property type="entry name" value="BROMODOMAIN CONTAINING PROTEIN"/>
    <property type="match status" value="1"/>
</dbReference>
<dbReference type="Pfam" id="PF00439">
    <property type="entry name" value="Bromodomain"/>
    <property type="match status" value="1"/>
</dbReference>
<feature type="domain" description="Bromo" evidence="4">
    <location>
        <begin position="201"/>
        <end position="271"/>
    </location>
</feature>
<feature type="compositionally biased region" description="Acidic residues" evidence="3">
    <location>
        <begin position="73"/>
        <end position="91"/>
    </location>
</feature>
<reference evidence="5 6" key="1">
    <citation type="submission" date="2018-03" db="EMBL/GenBank/DDBJ databases">
        <authorList>
            <person name="Guldener U."/>
        </authorList>
    </citation>
    <scope>NUCLEOTIDE SEQUENCE [LARGE SCALE GENOMIC DNA]</scope>
    <source>
        <strain evidence="5 6">DAOM196992</strain>
    </source>
</reference>
<feature type="compositionally biased region" description="Low complexity" evidence="3">
    <location>
        <begin position="1008"/>
        <end position="1025"/>
    </location>
</feature>
<feature type="compositionally biased region" description="Acidic residues" evidence="3">
    <location>
        <begin position="105"/>
        <end position="134"/>
    </location>
</feature>
<evidence type="ECO:0000256" key="2">
    <source>
        <dbReference type="PROSITE-ProRule" id="PRU00035"/>
    </source>
</evidence>
<dbReference type="SUPFAM" id="SSF47370">
    <property type="entry name" value="Bromodomain"/>
    <property type="match status" value="1"/>
</dbReference>
<accession>A0A5C3EYR7</accession>
<evidence type="ECO:0000256" key="1">
    <source>
        <dbReference type="ARBA" id="ARBA00023117"/>
    </source>
</evidence>
<feature type="region of interest" description="Disordered" evidence="3">
    <location>
        <begin position="513"/>
        <end position="533"/>
    </location>
</feature>
<sequence length="1121" mass="118650">MSNPPAGQRRRLQIKLPRPKPPPSEPVNGGARVGLRISLKRRPSRTAPDEEDEDEDDEDHGDSRSDGSGDSQAVDEDEDEDDAQEQQEGESDDGRSAVGNRSVDGEEARDDSEQDSDEDEDEDEDEEDDDDDDNGSPSRHQAHGRREEDMDQDESDDGGRTHHSAPAMPAIYSSGSRSRPIKRLRSKGLYDALPKLIDNLKRRDSYKFFWEPVDLEEVPNYLDFIEHPMDLGTMEKKVQDRLYSHMDEFKRDFQLVVGNAQTFNPPGTLFHGEGRKLQHWGTRAIEREGMAVNDNGRAGVKGDLLRRSREASRLGSVGVGAGTSPVGDAVGGGGSRDSVGAGEGEGLQPDTPTLDRRPRKSLRMALAGNAGLDALFDAARLKPGDEARAAAALALATAGRSGGGASLDLMDVDMDQDGRGIDSDGDEQPDAAAEENAGGRRSASLRERSATADQGGTVLGGRRVGSARLSALTPSTPVAGLTRHASPDSLRKRLATVTGTPLAAFAREGAAMAKSTPASKIKPKHRLGPVGTPKRLAASFSASRSGTATPSSMRAAVTSQAATAAAAAALAAASGSASAVSAPAASTNFVYAPDGSIDPNDIDDLHSFFTLRDPKRPILVPTIESLQPLAFVPQQHSDRAATVQAASKKKDKDRDRDEKDGAKEGEGDKEKEQEKEKETETEKADKADKEKDKDKASKADKTDKSDKADKADKTEKADKADKTEKADKDPLSTLPPVRPGVPDALFTAIAPSPEPYAANYSHDTSVLPDDLAAMPFHVPSGSLGAGADAGAAAKPSLPTSYENVAYAQALLNEGRPKKLKDKELEKEKEYTEDWTQYRPHLGRLLEARDLGPWSTLPGPPLTTTSGGGGGGLKLRAEGEQGLKQRLEASLDGRGVDVPELSDLVMASAAAAAAAAVPAAGGRRGAEMLAAWSERTLRDKVWKGALGEAYARSVAEFIGGAIDSPFVWQEGDPMPASGDLDAAAGAVDAGVQLKSEAVEDEEMQPRNSPAPTADMNPATATANATPTPAPAPGPTVSQAIPSEALLPMPLADYVAKTVLDPLSCGMLGVMRSVEQHLVSQPTLTDATTSLSAKTATERLADGLDDAKEAEEMRSMIEHVLST</sequence>
<feature type="region of interest" description="Disordered" evidence="3">
    <location>
        <begin position="1"/>
        <end position="180"/>
    </location>
</feature>
<dbReference type="SMART" id="SM00297">
    <property type="entry name" value="BROMO"/>
    <property type="match status" value="1"/>
</dbReference>
<dbReference type="PANTHER" id="PTHR22881:SF27">
    <property type="entry name" value="BROMODOMAIN CONTAINING 7_9"/>
    <property type="match status" value="1"/>
</dbReference>
<feature type="compositionally biased region" description="Acidic residues" evidence="3">
    <location>
        <begin position="49"/>
        <end position="60"/>
    </location>
</feature>
<name>A0A5C3EYR7_9BASI</name>
<feature type="compositionally biased region" description="Gly residues" evidence="3">
    <location>
        <begin position="329"/>
        <end position="345"/>
    </location>
</feature>
<dbReference type="CDD" id="cd04369">
    <property type="entry name" value="Bromodomain"/>
    <property type="match status" value="1"/>
</dbReference>
<dbReference type="Proteomes" id="UP000323386">
    <property type="component" value="Unassembled WGS sequence"/>
</dbReference>